<proteinExistence type="predicted"/>
<evidence type="ECO:0000313" key="2">
    <source>
        <dbReference type="EMBL" id="URQ63253.1"/>
    </source>
</evidence>
<accession>A0A9Q8U0Z9</accession>
<reference evidence="2" key="1">
    <citation type="submission" date="2022-05" db="EMBL/GenBank/DDBJ databases">
        <title>Single-amplified genomics reveal most streamlined microbe among free-living bacteria.</title>
        <authorList>
            <person name="Roda-Garcia J."/>
            <person name="Haro-Moreno J.M."/>
            <person name="Rodriguez-Valera F."/>
            <person name="Almagro-Moreno S."/>
            <person name="Lopez-Perez M."/>
        </authorList>
    </citation>
    <scope>NUCLEOTIDE SEQUENCE</scope>
    <source>
        <strain evidence="2">TMED112-D2-2</strain>
    </source>
</reference>
<gene>
    <name evidence="2" type="ORF">M9B40_00360</name>
</gene>
<name>A0A9Q8U0Z9_9GAMM</name>
<feature type="signal peptide" evidence="1">
    <location>
        <begin position="1"/>
        <end position="21"/>
    </location>
</feature>
<organism evidence="2 3">
    <name type="scientific">SAR86 cluster bacterium</name>
    <dbReference type="NCBI Taxonomy" id="2030880"/>
    <lineage>
        <taxon>Bacteria</taxon>
        <taxon>Pseudomonadati</taxon>
        <taxon>Pseudomonadota</taxon>
        <taxon>Gammaproteobacteria</taxon>
        <taxon>SAR86 cluster</taxon>
    </lineage>
</organism>
<keyword evidence="1" id="KW-0732">Signal</keyword>
<dbReference type="EMBL" id="CP097966">
    <property type="protein sequence ID" value="URQ63253.1"/>
    <property type="molecule type" value="Genomic_DNA"/>
</dbReference>
<evidence type="ECO:0000313" key="3">
    <source>
        <dbReference type="Proteomes" id="UP001056381"/>
    </source>
</evidence>
<evidence type="ECO:0008006" key="4">
    <source>
        <dbReference type="Google" id="ProtNLM"/>
    </source>
</evidence>
<protein>
    <recommendedName>
        <fullName evidence="4">LPS-assembly protein LptD</fullName>
    </recommendedName>
</protein>
<dbReference type="Proteomes" id="UP001056381">
    <property type="component" value="Chromosome"/>
</dbReference>
<dbReference type="AlphaFoldDB" id="A0A9Q8U0Z9"/>
<feature type="chain" id="PRO_5040334096" description="LPS-assembly protein LptD" evidence="1">
    <location>
        <begin position="22"/>
        <end position="625"/>
    </location>
</feature>
<keyword evidence="3" id="KW-1185">Reference proteome</keyword>
<sequence>MNKFKKLLLLFTLTYQSFLWAECSDEDKNSQIKLADGEIKLDEKTSLGFKSAELKNNETVLTDVEIYTCDKDAVWKFSADEASLKKDKSIQLKKAKVTLFDIPIFWVNEVNYDDKESISVPSLGLTDNEIDISYKFQRKYENSSFVLEPVYTKSKFGASFKYQHKDDDNNYKFTSLALNDDEGSWVYKLIGNSLIGENITFGVNYSDFSGQSLIQNYGYRYLDASRRSLDLRQSINLSYELDNLFMSFGSDDFKQLGIARPVSHRKDYVTSDLFFNIGQFRIDLVTEFAKFKDKSNKIFKLPYSVYDNVERFFTELRASNKYQNNKIKIDTDFLVQIRDYSFKDKTIEGIQKNDFAFRQNFSFREIKGLKLGMIVSSYEDQSEVPILDSYPRMPTPESNISLQPWSGKDRGPNQNKLFIFHSGSISSFNYSVSTNLYEDYNFSEESMIFKKFYEKKPIFFKIQKNFGNFSYFTNGNYSVEKEKFMGLRFGLKYSNQEGLFSLEKNEFAMASFPLAGINNYVLKAKQKFGDITLFTRAQYSQENEIINESVIGGEWFVDCLKLRLSLERARFFPYIDPDNVNLPYMQIINLTNPQVKNNLSFEFELIGLSNILNPVENIIENGLFN</sequence>
<evidence type="ECO:0000256" key="1">
    <source>
        <dbReference type="SAM" id="SignalP"/>
    </source>
</evidence>